<reference evidence="2" key="1">
    <citation type="journal article" date="2014" name="Front. Microbiol.">
        <title>High frequency of phylogenetically diverse reductive dehalogenase-homologous genes in deep subseafloor sedimentary metagenomes.</title>
        <authorList>
            <person name="Kawai M."/>
            <person name="Futagami T."/>
            <person name="Toyoda A."/>
            <person name="Takaki Y."/>
            <person name="Nishi S."/>
            <person name="Hori S."/>
            <person name="Arai W."/>
            <person name="Tsubouchi T."/>
            <person name="Morono Y."/>
            <person name="Uchiyama I."/>
            <person name="Ito T."/>
            <person name="Fujiyama A."/>
            <person name="Inagaki F."/>
            <person name="Takami H."/>
        </authorList>
    </citation>
    <scope>NUCLEOTIDE SEQUENCE</scope>
    <source>
        <strain evidence="2">Expedition CK06-06</strain>
    </source>
</reference>
<dbReference type="Pfam" id="PF13185">
    <property type="entry name" value="GAF_2"/>
    <property type="match status" value="1"/>
</dbReference>
<organism evidence="2">
    <name type="scientific">marine sediment metagenome</name>
    <dbReference type="NCBI Taxonomy" id="412755"/>
    <lineage>
        <taxon>unclassified sequences</taxon>
        <taxon>metagenomes</taxon>
        <taxon>ecological metagenomes</taxon>
    </lineage>
</organism>
<dbReference type="EMBL" id="BARS01021361">
    <property type="protein sequence ID" value="GAG02707.1"/>
    <property type="molecule type" value="Genomic_DNA"/>
</dbReference>
<feature type="non-terminal residue" evidence="2">
    <location>
        <position position="114"/>
    </location>
</feature>
<gene>
    <name evidence="2" type="ORF">S01H1_34314</name>
</gene>
<dbReference type="SUPFAM" id="SSF55781">
    <property type="entry name" value="GAF domain-like"/>
    <property type="match status" value="1"/>
</dbReference>
<feature type="domain" description="GAF" evidence="1">
    <location>
        <begin position="11"/>
        <end position="100"/>
    </location>
</feature>
<accession>X0UU17</accession>
<protein>
    <recommendedName>
        <fullName evidence="1">GAF domain-containing protein</fullName>
    </recommendedName>
</protein>
<dbReference type="InterPro" id="IPR003018">
    <property type="entry name" value="GAF"/>
</dbReference>
<evidence type="ECO:0000313" key="2">
    <source>
        <dbReference type="EMBL" id="GAG02707.1"/>
    </source>
</evidence>
<proteinExistence type="predicted"/>
<sequence>MEAHQILADTESIEALFPRLLDLAKNVANAEAASLLLYNHQRDVLEFAAVKDEVLGEKANEILKSAVELKMGEGIAGWVAQNRESVLIEDVQDDPRFSSQADHETGFVTRTLLC</sequence>
<evidence type="ECO:0000259" key="1">
    <source>
        <dbReference type="Pfam" id="PF13185"/>
    </source>
</evidence>
<comment type="caution">
    <text evidence="2">The sequence shown here is derived from an EMBL/GenBank/DDBJ whole genome shotgun (WGS) entry which is preliminary data.</text>
</comment>
<dbReference type="AlphaFoldDB" id="X0UU17"/>
<name>X0UU17_9ZZZZ</name>
<dbReference type="Gene3D" id="3.30.450.40">
    <property type="match status" value="1"/>
</dbReference>
<dbReference type="InterPro" id="IPR029016">
    <property type="entry name" value="GAF-like_dom_sf"/>
</dbReference>